<keyword evidence="1" id="KW-1133">Transmembrane helix</keyword>
<accession>A0A645EC12</accession>
<gene>
    <name evidence="2" type="ORF">SDC9_146571</name>
</gene>
<dbReference type="InterPro" id="IPR013783">
    <property type="entry name" value="Ig-like_fold"/>
</dbReference>
<proteinExistence type="predicted"/>
<name>A0A645EC12_9ZZZZ</name>
<dbReference type="EMBL" id="VSSQ01045480">
    <property type="protein sequence ID" value="MPM99380.1"/>
    <property type="molecule type" value="Genomic_DNA"/>
</dbReference>
<dbReference type="Gene3D" id="2.60.40.10">
    <property type="entry name" value="Immunoglobulins"/>
    <property type="match status" value="1"/>
</dbReference>
<evidence type="ECO:0008006" key="3">
    <source>
        <dbReference type="Google" id="ProtNLM"/>
    </source>
</evidence>
<dbReference type="AlphaFoldDB" id="A0A645EC12"/>
<sequence length="89" mass="9412">METEAPAGYHLDATPVSFEVSAEAEGEPAAMEVKAVNVRRSSKLRYSTGTTSPNADTGVDSMDFLGLGFVVIAAVISAGVMVYQKTKRK</sequence>
<keyword evidence="1" id="KW-0812">Transmembrane</keyword>
<evidence type="ECO:0000256" key="1">
    <source>
        <dbReference type="SAM" id="Phobius"/>
    </source>
</evidence>
<reference evidence="2" key="1">
    <citation type="submission" date="2019-08" db="EMBL/GenBank/DDBJ databases">
        <authorList>
            <person name="Kucharzyk K."/>
            <person name="Murdoch R.W."/>
            <person name="Higgins S."/>
            <person name="Loffler F."/>
        </authorList>
    </citation>
    <scope>NUCLEOTIDE SEQUENCE</scope>
</reference>
<keyword evidence="1" id="KW-0472">Membrane</keyword>
<comment type="caution">
    <text evidence="2">The sequence shown here is derived from an EMBL/GenBank/DDBJ whole genome shotgun (WGS) entry which is preliminary data.</text>
</comment>
<feature type="transmembrane region" description="Helical" evidence="1">
    <location>
        <begin position="64"/>
        <end position="83"/>
    </location>
</feature>
<evidence type="ECO:0000313" key="2">
    <source>
        <dbReference type="EMBL" id="MPM99380.1"/>
    </source>
</evidence>
<protein>
    <recommendedName>
        <fullName evidence="3">Prealbumin-like fold domain-containing protein</fullName>
    </recommendedName>
</protein>
<organism evidence="2">
    <name type="scientific">bioreactor metagenome</name>
    <dbReference type="NCBI Taxonomy" id="1076179"/>
    <lineage>
        <taxon>unclassified sequences</taxon>
        <taxon>metagenomes</taxon>
        <taxon>ecological metagenomes</taxon>
    </lineage>
</organism>